<sequence length="74" mass="8208">MSGDKSNFSTLDESFKDNVKFGNNSRVAVMGKGQVSIRVNEDFAHVIADVLFVPELKTNLLSIGQLQEKDYEVS</sequence>
<dbReference type="InterPro" id="IPR054722">
    <property type="entry name" value="PolX-like_BBD"/>
</dbReference>
<dbReference type="AlphaFoldDB" id="A0A2G2XGW9"/>
<dbReference type="Pfam" id="PF22936">
    <property type="entry name" value="Pol_BBD"/>
    <property type="match status" value="1"/>
</dbReference>
<reference evidence="2 3" key="1">
    <citation type="journal article" date="2017" name="Genome Biol.">
        <title>New reference genome sequences of hot pepper reveal the massive evolution of plant disease-resistance genes by retroduplication.</title>
        <authorList>
            <person name="Kim S."/>
            <person name="Park J."/>
            <person name="Yeom S.I."/>
            <person name="Kim Y.M."/>
            <person name="Seo E."/>
            <person name="Kim K.T."/>
            <person name="Kim M.S."/>
            <person name="Lee J.M."/>
            <person name="Cheong K."/>
            <person name="Shin H.S."/>
            <person name="Kim S.B."/>
            <person name="Han K."/>
            <person name="Lee J."/>
            <person name="Park M."/>
            <person name="Lee H.A."/>
            <person name="Lee H.Y."/>
            <person name="Lee Y."/>
            <person name="Oh S."/>
            <person name="Lee J.H."/>
            <person name="Choi E."/>
            <person name="Choi E."/>
            <person name="Lee S.E."/>
            <person name="Jeon J."/>
            <person name="Kim H."/>
            <person name="Choi G."/>
            <person name="Song H."/>
            <person name="Lee J."/>
            <person name="Lee S.C."/>
            <person name="Kwon J.K."/>
            <person name="Lee H.Y."/>
            <person name="Koo N."/>
            <person name="Hong Y."/>
            <person name="Kim R.W."/>
            <person name="Kang W.H."/>
            <person name="Huh J.H."/>
            <person name="Kang B.C."/>
            <person name="Yang T.J."/>
            <person name="Lee Y.H."/>
            <person name="Bennetzen J.L."/>
            <person name="Choi D."/>
        </authorList>
    </citation>
    <scope>NUCLEOTIDE SEQUENCE [LARGE SCALE GENOMIC DNA]</scope>
    <source>
        <strain evidence="3">cv. PBC81</strain>
    </source>
</reference>
<dbReference type="OrthoDB" id="1751594at2759"/>
<dbReference type="Proteomes" id="UP000224567">
    <property type="component" value="Unassembled WGS sequence"/>
</dbReference>
<name>A0A2G2XGW9_CAPBA</name>
<evidence type="ECO:0000313" key="2">
    <source>
        <dbReference type="EMBL" id="PHT56738.1"/>
    </source>
</evidence>
<accession>A0A2G2XGW9</accession>
<keyword evidence="3" id="KW-1185">Reference proteome</keyword>
<organism evidence="2 3">
    <name type="scientific">Capsicum baccatum</name>
    <name type="common">Peruvian pepper</name>
    <dbReference type="NCBI Taxonomy" id="33114"/>
    <lineage>
        <taxon>Eukaryota</taxon>
        <taxon>Viridiplantae</taxon>
        <taxon>Streptophyta</taxon>
        <taxon>Embryophyta</taxon>
        <taxon>Tracheophyta</taxon>
        <taxon>Spermatophyta</taxon>
        <taxon>Magnoliopsida</taxon>
        <taxon>eudicotyledons</taxon>
        <taxon>Gunneridae</taxon>
        <taxon>Pentapetalae</taxon>
        <taxon>asterids</taxon>
        <taxon>lamiids</taxon>
        <taxon>Solanales</taxon>
        <taxon>Solanaceae</taxon>
        <taxon>Solanoideae</taxon>
        <taxon>Capsiceae</taxon>
        <taxon>Capsicum</taxon>
    </lineage>
</organism>
<comment type="caution">
    <text evidence="2">The sequence shown here is derived from an EMBL/GenBank/DDBJ whole genome shotgun (WGS) entry which is preliminary data.</text>
</comment>
<dbReference type="EMBL" id="MLFT02000002">
    <property type="protein sequence ID" value="PHT56738.1"/>
    <property type="molecule type" value="Genomic_DNA"/>
</dbReference>
<proteinExistence type="predicted"/>
<evidence type="ECO:0000313" key="3">
    <source>
        <dbReference type="Proteomes" id="UP000224567"/>
    </source>
</evidence>
<protein>
    <recommendedName>
        <fullName evidence="1">Retrovirus-related Pol polyprotein from transposon TNT 1-94-like beta-barrel domain-containing protein</fullName>
    </recommendedName>
</protein>
<reference evidence="3" key="2">
    <citation type="journal article" date="2017" name="J. Anim. Genet.">
        <title>Multiple reference genome sequences of hot pepper reveal the massive evolution of plant disease resistance genes by retroduplication.</title>
        <authorList>
            <person name="Kim S."/>
            <person name="Park J."/>
            <person name="Yeom S.-I."/>
            <person name="Kim Y.-M."/>
            <person name="Seo E."/>
            <person name="Kim K.-T."/>
            <person name="Kim M.-S."/>
            <person name="Lee J.M."/>
            <person name="Cheong K."/>
            <person name="Shin H.-S."/>
            <person name="Kim S.-B."/>
            <person name="Han K."/>
            <person name="Lee J."/>
            <person name="Park M."/>
            <person name="Lee H.-A."/>
            <person name="Lee H.-Y."/>
            <person name="Lee Y."/>
            <person name="Oh S."/>
            <person name="Lee J.H."/>
            <person name="Choi E."/>
            <person name="Choi E."/>
            <person name="Lee S.E."/>
            <person name="Jeon J."/>
            <person name="Kim H."/>
            <person name="Choi G."/>
            <person name="Song H."/>
            <person name="Lee J."/>
            <person name="Lee S.-C."/>
            <person name="Kwon J.-K."/>
            <person name="Lee H.-Y."/>
            <person name="Koo N."/>
            <person name="Hong Y."/>
            <person name="Kim R.W."/>
            <person name="Kang W.-H."/>
            <person name="Huh J.H."/>
            <person name="Kang B.-C."/>
            <person name="Yang T.-J."/>
            <person name="Lee Y.-H."/>
            <person name="Bennetzen J.L."/>
            <person name="Choi D."/>
        </authorList>
    </citation>
    <scope>NUCLEOTIDE SEQUENCE [LARGE SCALE GENOMIC DNA]</scope>
    <source>
        <strain evidence="3">cv. PBC81</strain>
    </source>
</reference>
<feature type="domain" description="Retrovirus-related Pol polyprotein from transposon TNT 1-94-like beta-barrel" evidence="1">
    <location>
        <begin position="1"/>
        <end position="71"/>
    </location>
</feature>
<gene>
    <name evidence="2" type="ORF">CQW23_05224</name>
</gene>
<evidence type="ECO:0000259" key="1">
    <source>
        <dbReference type="Pfam" id="PF22936"/>
    </source>
</evidence>